<comment type="caution">
    <text evidence="1">The sequence shown here is derived from an EMBL/GenBank/DDBJ whole genome shotgun (WGS) entry which is preliminary data.</text>
</comment>
<sequence>MKLLITTGATVTFKKLISFTITEFIQPCIDLGFDEVYIQYGNEIDNGQHLSKEFINQCLEGVINYQLTSLEGEFLLERGGKSIKLIFFPFSNNLSKYIQASDIIISHGGTGTIIDILKYSKPLLVVYNEELMGNHQKEIAEEFTNLNYCINVSSENLDEEQITSKVKKLITNEVKLSEYESNSGKVIQGIIYHEINRVKS</sequence>
<gene>
    <name evidence="1" type="ORF">CLIB1444_05S02454</name>
</gene>
<organism evidence="1 2">
    <name type="scientific">[Candida] jaroonii</name>
    <dbReference type="NCBI Taxonomy" id="467808"/>
    <lineage>
        <taxon>Eukaryota</taxon>
        <taxon>Fungi</taxon>
        <taxon>Dikarya</taxon>
        <taxon>Ascomycota</taxon>
        <taxon>Saccharomycotina</taxon>
        <taxon>Pichiomycetes</taxon>
        <taxon>Debaryomycetaceae</taxon>
        <taxon>Yamadazyma</taxon>
    </lineage>
</organism>
<evidence type="ECO:0000313" key="2">
    <source>
        <dbReference type="Proteomes" id="UP001152531"/>
    </source>
</evidence>
<dbReference type="Proteomes" id="UP001152531">
    <property type="component" value="Unassembled WGS sequence"/>
</dbReference>
<evidence type="ECO:0000313" key="1">
    <source>
        <dbReference type="EMBL" id="CAH6721049.1"/>
    </source>
</evidence>
<dbReference type="EMBL" id="CALSDN010000005">
    <property type="protein sequence ID" value="CAH6721049.1"/>
    <property type="molecule type" value="Genomic_DNA"/>
</dbReference>
<keyword evidence="1" id="KW-0808">Transferase</keyword>
<proteinExistence type="predicted"/>
<reference evidence="1" key="1">
    <citation type="submission" date="2022-06" db="EMBL/GenBank/DDBJ databases">
        <authorList>
            <person name="Legras J.-L."/>
            <person name="Devillers H."/>
            <person name="Grondin C."/>
        </authorList>
    </citation>
    <scope>NUCLEOTIDE SEQUENCE</scope>
    <source>
        <strain evidence="1">CLIB 1444</strain>
    </source>
</reference>
<protein>
    <submittedName>
        <fullName evidence="1">UDP-N-acetylglucosamine transferase subunit Alg13p</fullName>
    </submittedName>
</protein>
<accession>A0ACA9Y864</accession>
<keyword evidence="2" id="KW-1185">Reference proteome</keyword>
<name>A0ACA9Y864_9ASCO</name>